<evidence type="ECO:0000313" key="2">
    <source>
        <dbReference type="EMBL" id="CAF1316019.1"/>
    </source>
</evidence>
<dbReference type="EMBL" id="CAJNOH010000685">
    <property type="protein sequence ID" value="CAF1103710.1"/>
    <property type="molecule type" value="Genomic_DNA"/>
</dbReference>
<dbReference type="Proteomes" id="UP000663870">
    <property type="component" value="Unassembled WGS sequence"/>
</dbReference>
<gene>
    <name evidence="2" type="ORF">JXQ802_LOCUS30285</name>
    <name evidence="1" type="ORF">PYM288_LOCUS19814</name>
</gene>
<accession>A0A815EXC3</accession>
<comment type="caution">
    <text evidence="2">The sequence shown here is derived from an EMBL/GenBank/DDBJ whole genome shotgun (WGS) entry which is preliminary data.</text>
</comment>
<dbReference type="AlphaFoldDB" id="A0A815EXC3"/>
<name>A0A815EXC3_9BILA</name>
<dbReference type="EMBL" id="CAJNOL010001223">
    <property type="protein sequence ID" value="CAF1316019.1"/>
    <property type="molecule type" value="Genomic_DNA"/>
</dbReference>
<organism evidence="2 3">
    <name type="scientific">Rotaria sordida</name>
    <dbReference type="NCBI Taxonomy" id="392033"/>
    <lineage>
        <taxon>Eukaryota</taxon>
        <taxon>Metazoa</taxon>
        <taxon>Spiralia</taxon>
        <taxon>Gnathifera</taxon>
        <taxon>Rotifera</taxon>
        <taxon>Eurotatoria</taxon>
        <taxon>Bdelloidea</taxon>
        <taxon>Philodinida</taxon>
        <taxon>Philodinidae</taxon>
        <taxon>Rotaria</taxon>
    </lineage>
</organism>
<protein>
    <submittedName>
        <fullName evidence="2">Uncharacterized protein</fullName>
    </submittedName>
</protein>
<proteinExistence type="predicted"/>
<sequence>MSKSLDLFVNALDAIDNENFNEAIQALNTIIDRYPAPVGEKNKPILIRLLKHRCQAHFALGNYKGRSSVDEHRLYFRLRYFAVLFKSIFIGSADIHDETFQF</sequence>
<keyword evidence="3" id="KW-1185">Reference proteome</keyword>
<evidence type="ECO:0000313" key="1">
    <source>
        <dbReference type="EMBL" id="CAF1103710.1"/>
    </source>
</evidence>
<reference evidence="2" key="1">
    <citation type="submission" date="2021-02" db="EMBL/GenBank/DDBJ databases">
        <authorList>
            <person name="Nowell W R."/>
        </authorList>
    </citation>
    <scope>NUCLEOTIDE SEQUENCE</scope>
</reference>
<dbReference type="Proteomes" id="UP000663854">
    <property type="component" value="Unassembled WGS sequence"/>
</dbReference>
<evidence type="ECO:0000313" key="3">
    <source>
        <dbReference type="Proteomes" id="UP000663870"/>
    </source>
</evidence>